<organism evidence="4 5">
    <name type="scientific">Dermatophagoides pteronyssinus</name>
    <name type="common">European house dust mite</name>
    <dbReference type="NCBI Taxonomy" id="6956"/>
    <lineage>
        <taxon>Eukaryota</taxon>
        <taxon>Metazoa</taxon>
        <taxon>Ecdysozoa</taxon>
        <taxon>Arthropoda</taxon>
        <taxon>Chelicerata</taxon>
        <taxon>Arachnida</taxon>
        <taxon>Acari</taxon>
        <taxon>Acariformes</taxon>
        <taxon>Sarcoptiformes</taxon>
        <taxon>Astigmata</taxon>
        <taxon>Psoroptidia</taxon>
        <taxon>Analgoidea</taxon>
        <taxon>Pyroglyphidae</taxon>
        <taxon>Dermatophagoidinae</taxon>
        <taxon>Dermatophagoides</taxon>
    </lineage>
</organism>
<dbReference type="RefSeq" id="XP_027201301.1">
    <property type="nucleotide sequence ID" value="XM_027345500.1"/>
</dbReference>
<name>A0A6P6Y8H6_DERPT</name>
<protein>
    <submittedName>
        <fullName evidence="5">Uncharacterized protein LOC113795305</fullName>
    </submittedName>
</protein>
<dbReference type="Proteomes" id="UP000515146">
    <property type="component" value="Unplaced"/>
</dbReference>
<dbReference type="SUPFAM" id="SSF53383">
    <property type="entry name" value="PLP-dependent transferases"/>
    <property type="match status" value="2"/>
</dbReference>
<dbReference type="Gene3D" id="3.40.640.10">
    <property type="entry name" value="Type I PLP-dependent aspartate aminotransferase-like (Major domain)"/>
    <property type="match status" value="1"/>
</dbReference>
<evidence type="ECO:0000313" key="5">
    <source>
        <dbReference type="RefSeq" id="XP_027201301.1"/>
    </source>
</evidence>
<evidence type="ECO:0000256" key="2">
    <source>
        <dbReference type="ARBA" id="ARBA00006490"/>
    </source>
</evidence>
<dbReference type="InParanoid" id="A0A6P6Y8H6"/>
<evidence type="ECO:0000313" key="4">
    <source>
        <dbReference type="Proteomes" id="UP000515146"/>
    </source>
</evidence>
<comment type="cofactor">
    <cofactor evidence="1">
        <name>pyridoxal 5'-phosphate</name>
        <dbReference type="ChEBI" id="CHEBI:597326"/>
    </cofactor>
</comment>
<proteinExistence type="inferred from homology"/>
<dbReference type="InterPro" id="IPR000192">
    <property type="entry name" value="Aminotrans_V_dom"/>
</dbReference>
<gene>
    <name evidence="5" type="primary">LOC113795305</name>
</gene>
<dbReference type="GO" id="GO:0031071">
    <property type="term" value="F:cysteine desulfurase activity"/>
    <property type="evidence" value="ECO:0007669"/>
    <property type="project" value="TreeGrafter"/>
</dbReference>
<sequence length="274" mass="30191">MYCIYMDYQATTPVDPRVAQLMHEVSLREFGNYHSRTHSYGWRAEKLVEDARAQIAQLVNAKPSEIVFTSGATESNNLALKGFGIGALYVRAKPRVRLVPQMHGGDQERGMLSGTLPVPLCVGFGEACRLSREEFARDVAHVRRLSERFVRNITSRLPAVRLNGGEANRYPGSCNLAFAGVEGESLIMAMKEIAVSSGSACTSASLEPSYVLRALGVDEELAHTSIRFSFGRFTTLAEVDRTADLVVEAVSKLRSISPLWDAHLSNSKPQTVWK</sequence>
<evidence type="ECO:0000256" key="1">
    <source>
        <dbReference type="ARBA" id="ARBA00001933"/>
    </source>
</evidence>
<dbReference type="Gene3D" id="3.90.1150.10">
    <property type="entry name" value="Aspartate Aminotransferase, domain 1"/>
    <property type="match status" value="2"/>
</dbReference>
<reference evidence="5" key="1">
    <citation type="submission" date="2025-08" db="UniProtKB">
        <authorList>
            <consortium name="RefSeq"/>
        </authorList>
    </citation>
    <scope>IDENTIFICATION</scope>
    <source>
        <strain evidence="5">Airmid</strain>
    </source>
</reference>
<dbReference type="AlphaFoldDB" id="A0A6P6Y8H6"/>
<dbReference type="InterPro" id="IPR015422">
    <property type="entry name" value="PyrdxlP-dep_Trfase_small"/>
</dbReference>
<accession>A0A6P6Y8H6</accession>
<dbReference type="InterPro" id="IPR015421">
    <property type="entry name" value="PyrdxlP-dep_Trfase_major"/>
</dbReference>
<dbReference type="InterPro" id="IPR015424">
    <property type="entry name" value="PyrdxlP-dep_Trfase"/>
</dbReference>
<dbReference type="GO" id="GO:0016226">
    <property type="term" value="P:iron-sulfur cluster assembly"/>
    <property type="evidence" value="ECO:0007669"/>
    <property type="project" value="TreeGrafter"/>
</dbReference>
<dbReference type="GO" id="GO:0005739">
    <property type="term" value="C:mitochondrion"/>
    <property type="evidence" value="ECO:0007669"/>
    <property type="project" value="TreeGrafter"/>
</dbReference>
<dbReference type="FunFam" id="3.90.1150.10:FF:000002">
    <property type="entry name" value="Cysteine desulfurase IscS"/>
    <property type="match status" value="1"/>
</dbReference>
<feature type="domain" description="Aminotransferase class V" evidence="3">
    <location>
        <begin position="4"/>
        <end position="83"/>
    </location>
</feature>
<dbReference type="KEGG" id="dpte:113795305"/>
<feature type="domain" description="Aminotransferase class V" evidence="3">
    <location>
        <begin position="84"/>
        <end position="241"/>
    </location>
</feature>
<dbReference type="OMA" id="PVEHKAV"/>
<keyword evidence="4" id="KW-1185">Reference proteome</keyword>
<dbReference type="PANTHER" id="PTHR11601">
    <property type="entry name" value="CYSTEINE DESULFURYLASE FAMILY MEMBER"/>
    <property type="match status" value="1"/>
</dbReference>
<dbReference type="PANTHER" id="PTHR11601:SF34">
    <property type="entry name" value="CYSTEINE DESULFURASE"/>
    <property type="match status" value="1"/>
</dbReference>
<dbReference type="GO" id="GO:0005829">
    <property type="term" value="C:cytosol"/>
    <property type="evidence" value="ECO:0007669"/>
    <property type="project" value="TreeGrafter"/>
</dbReference>
<evidence type="ECO:0000259" key="3">
    <source>
        <dbReference type="Pfam" id="PF00266"/>
    </source>
</evidence>
<dbReference type="Pfam" id="PF00266">
    <property type="entry name" value="Aminotran_5"/>
    <property type="match status" value="2"/>
</dbReference>
<dbReference type="OrthoDB" id="10250117at2759"/>
<comment type="similarity">
    <text evidence="2">Belongs to the class-V pyridoxal-phosphate-dependent aminotransferase family. NifS/IscS subfamily.</text>
</comment>